<dbReference type="AlphaFoldDB" id="A0A7W8ZV84"/>
<name>A0A7W8ZV84_9MICO</name>
<sequence length="114" mass="12209">MAKKALNTAAWLRVLNELEQSLDTANWALAANSTSTSPADAAGLAPASTWRPPATIGPIPAQLEGRARDLLVCQQKLVRELDAARRTAGQHLAALRTVPPVRELDRSVYLDVTG</sequence>
<comment type="caution">
    <text evidence="1">The sequence shown here is derived from an EMBL/GenBank/DDBJ whole genome shotgun (WGS) entry which is preliminary data.</text>
</comment>
<accession>A0A7W8ZV84</accession>
<evidence type="ECO:0000313" key="1">
    <source>
        <dbReference type="EMBL" id="MBB5640811.1"/>
    </source>
</evidence>
<dbReference type="Proteomes" id="UP000561726">
    <property type="component" value="Unassembled WGS sequence"/>
</dbReference>
<evidence type="ECO:0008006" key="3">
    <source>
        <dbReference type="Google" id="ProtNLM"/>
    </source>
</evidence>
<gene>
    <name evidence="1" type="ORF">BJ997_001359</name>
</gene>
<reference evidence="1 2" key="1">
    <citation type="submission" date="2020-08" db="EMBL/GenBank/DDBJ databases">
        <title>Sequencing the genomes of 1000 actinobacteria strains.</title>
        <authorList>
            <person name="Klenk H.-P."/>
        </authorList>
    </citation>
    <scope>NUCLEOTIDE SEQUENCE [LARGE SCALE GENOMIC DNA]</scope>
    <source>
        <strain evidence="1 2">DSM 21065</strain>
    </source>
</reference>
<organism evidence="1 2">
    <name type="scientific">Cryobacterium roopkundense</name>
    <dbReference type="NCBI Taxonomy" id="1001240"/>
    <lineage>
        <taxon>Bacteria</taxon>
        <taxon>Bacillati</taxon>
        <taxon>Actinomycetota</taxon>
        <taxon>Actinomycetes</taxon>
        <taxon>Micrococcales</taxon>
        <taxon>Microbacteriaceae</taxon>
        <taxon>Cryobacterium</taxon>
    </lineage>
</organism>
<protein>
    <recommendedName>
        <fullName evidence="3">Flagellar protein FlgN</fullName>
    </recommendedName>
</protein>
<dbReference type="OrthoDB" id="5117049at2"/>
<dbReference type="EMBL" id="JACHBQ010000001">
    <property type="protein sequence ID" value="MBB5640811.1"/>
    <property type="molecule type" value="Genomic_DNA"/>
</dbReference>
<proteinExistence type="predicted"/>
<evidence type="ECO:0000313" key="2">
    <source>
        <dbReference type="Proteomes" id="UP000561726"/>
    </source>
</evidence>
<dbReference type="RefSeq" id="WP_035835548.1">
    <property type="nucleotide sequence ID" value="NZ_JACHBQ010000001.1"/>
</dbReference>